<keyword evidence="1" id="KW-0496">Mitochondrion</keyword>
<name>A0A1W0WYK2_HYPEX</name>
<dbReference type="OrthoDB" id="10039145at2759"/>
<comment type="subunit">
    <text evidence="1">Component of the uniplex complex. Interacts (via the transmembrane region) with MCU (via the first transmembrane region); the interaction is direct.</text>
</comment>
<proteinExistence type="inferred from homology"/>
<gene>
    <name evidence="2" type="ORF">BV898_05790</name>
</gene>
<evidence type="ECO:0000313" key="2">
    <source>
        <dbReference type="EMBL" id="OQV20235.1"/>
    </source>
</evidence>
<keyword evidence="1" id="KW-0406">Ion transport</keyword>
<comment type="subcellular location">
    <subcellularLocation>
        <location evidence="1">Mitochondrion inner membrane</location>
        <topology evidence="1">Single-pass membrane protein</topology>
    </subcellularLocation>
</comment>
<feature type="transmembrane region" description="Helical" evidence="1">
    <location>
        <begin position="68"/>
        <end position="89"/>
    </location>
</feature>
<comment type="function">
    <text evidence="1">Essential regulatory subunit of the mitochondrial calcium uniporter complex (uniplex), a complex that mediates calcium uptake into mitochondria.</text>
</comment>
<evidence type="ECO:0000256" key="1">
    <source>
        <dbReference type="RuleBase" id="RU369077"/>
    </source>
</evidence>
<dbReference type="Pfam" id="PF10161">
    <property type="entry name" value="DDDD"/>
    <property type="match status" value="1"/>
</dbReference>
<dbReference type="GO" id="GO:0051560">
    <property type="term" value="P:mitochondrial calcium ion homeostasis"/>
    <property type="evidence" value="ECO:0007669"/>
    <property type="project" value="UniProtKB-UniRule"/>
</dbReference>
<dbReference type="EMBL" id="MTYJ01000032">
    <property type="protein sequence ID" value="OQV20235.1"/>
    <property type="molecule type" value="Genomic_DNA"/>
</dbReference>
<keyword evidence="1" id="KW-0999">Mitochondrion inner membrane</keyword>
<dbReference type="GO" id="GO:1990246">
    <property type="term" value="C:uniplex complex"/>
    <property type="evidence" value="ECO:0007669"/>
    <property type="project" value="UniProtKB-UniRule"/>
</dbReference>
<keyword evidence="1" id="KW-0813">Transport</keyword>
<dbReference type="InterPro" id="IPR018782">
    <property type="entry name" value="MCU_reg"/>
</dbReference>
<sequence>MGLTTSKTLPPAAATGGRCFILSISGSPARVLSKLLQRGRPPRPDLFPPYPDDFTRFRRLTEKQPYRTRFGAGTAMMVCGGGIFIGSWLSRQLAEFLEVNEIFVPDDGGED</sequence>
<protein>
    <recommendedName>
        <fullName evidence="1">Essential MCU regulator, mitochondrial</fullName>
    </recommendedName>
    <alternativeName>
        <fullName evidence="1">Single-pass membrane protein with aspartate-rich tail 1, mitochondrial</fullName>
    </alternativeName>
</protein>
<evidence type="ECO:0000313" key="3">
    <source>
        <dbReference type="Proteomes" id="UP000192578"/>
    </source>
</evidence>
<reference evidence="3" key="1">
    <citation type="submission" date="2017-01" db="EMBL/GenBank/DDBJ databases">
        <title>Comparative genomics of anhydrobiosis in the tardigrade Hypsibius dujardini.</title>
        <authorList>
            <person name="Yoshida Y."/>
            <person name="Koutsovoulos G."/>
            <person name="Laetsch D."/>
            <person name="Stevens L."/>
            <person name="Kumar S."/>
            <person name="Horikawa D."/>
            <person name="Ishino K."/>
            <person name="Komine S."/>
            <person name="Tomita M."/>
            <person name="Blaxter M."/>
            <person name="Arakawa K."/>
        </authorList>
    </citation>
    <scope>NUCLEOTIDE SEQUENCE [LARGE SCALE GENOMIC DNA]</scope>
    <source>
        <strain evidence="3">Z151</strain>
    </source>
</reference>
<comment type="caution">
    <text evidence="2">The sequence shown here is derived from an EMBL/GenBank/DDBJ whole genome shotgun (WGS) entry which is preliminary data.</text>
</comment>
<organism evidence="2 3">
    <name type="scientific">Hypsibius exemplaris</name>
    <name type="common">Freshwater tardigrade</name>
    <dbReference type="NCBI Taxonomy" id="2072580"/>
    <lineage>
        <taxon>Eukaryota</taxon>
        <taxon>Metazoa</taxon>
        <taxon>Ecdysozoa</taxon>
        <taxon>Tardigrada</taxon>
        <taxon>Eutardigrada</taxon>
        <taxon>Parachela</taxon>
        <taxon>Hypsibioidea</taxon>
        <taxon>Hypsibiidae</taxon>
        <taxon>Hypsibius</taxon>
    </lineage>
</organism>
<accession>A0A1W0WYK2</accession>
<keyword evidence="1" id="KW-0812">Transmembrane</keyword>
<keyword evidence="1" id="KW-1133">Transmembrane helix</keyword>
<keyword evidence="1" id="KW-0809">Transit peptide</keyword>
<dbReference type="Proteomes" id="UP000192578">
    <property type="component" value="Unassembled WGS sequence"/>
</dbReference>
<keyword evidence="1" id="KW-0472">Membrane</keyword>
<comment type="similarity">
    <text evidence="1">Belongs to the SMDT1/EMRE family.</text>
</comment>
<dbReference type="AlphaFoldDB" id="A0A1W0WYK2"/>
<dbReference type="GO" id="GO:0036444">
    <property type="term" value="P:calcium import into the mitochondrion"/>
    <property type="evidence" value="ECO:0007669"/>
    <property type="project" value="UniProtKB-UniRule"/>
</dbReference>
<keyword evidence="1" id="KW-0106">Calcium</keyword>
<keyword evidence="1" id="KW-0109">Calcium transport</keyword>
<keyword evidence="3" id="KW-1185">Reference proteome</keyword>